<feature type="compositionally biased region" description="Basic and acidic residues" evidence="1">
    <location>
        <begin position="86"/>
        <end position="95"/>
    </location>
</feature>
<keyword evidence="3" id="KW-1185">Reference proteome</keyword>
<name>A0A2Z7BVN6_9LAMI</name>
<evidence type="ECO:0000313" key="2">
    <source>
        <dbReference type="EMBL" id="KZV38464.1"/>
    </source>
</evidence>
<sequence>MCAPCAIFLSACAASAHGSARACAHGAREGAAACGGGRWPFFEILMLSILKFNKLDTIMAIRMIRSEKPGSDTTVGDPDPPPGEAAEEHRIKAGR</sequence>
<evidence type="ECO:0000256" key="1">
    <source>
        <dbReference type="SAM" id="MobiDB-lite"/>
    </source>
</evidence>
<proteinExistence type="predicted"/>
<feature type="region of interest" description="Disordered" evidence="1">
    <location>
        <begin position="66"/>
        <end position="95"/>
    </location>
</feature>
<dbReference type="AlphaFoldDB" id="A0A2Z7BVN6"/>
<evidence type="ECO:0000313" key="3">
    <source>
        <dbReference type="Proteomes" id="UP000250235"/>
    </source>
</evidence>
<accession>A0A2Z7BVN6</accession>
<reference evidence="2 3" key="1">
    <citation type="journal article" date="2015" name="Proc. Natl. Acad. Sci. U.S.A.">
        <title>The resurrection genome of Boea hygrometrica: A blueprint for survival of dehydration.</title>
        <authorList>
            <person name="Xiao L."/>
            <person name="Yang G."/>
            <person name="Zhang L."/>
            <person name="Yang X."/>
            <person name="Zhao S."/>
            <person name="Ji Z."/>
            <person name="Zhou Q."/>
            <person name="Hu M."/>
            <person name="Wang Y."/>
            <person name="Chen M."/>
            <person name="Xu Y."/>
            <person name="Jin H."/>
            <person name="Xiao X."/>
            <person name="Hu G."/>
            <person name="Bao F."/>
            <person name="Hu Y."/>
            <person name="Wan P."/>
            <person name="Li L."/>
            <person name="Deng X."/>
            <person name="Kuang T."/>
            <person name="Xiang C."/>
            <person name="Zhu J.K."/>
            <person name="Oliver M.J."/>
            <person name="He Y."/>
        </authorList>
    </citation>
    <scope>NUCLEOTIDE SEQUENCE [LARGE SCALE GENOMIC DNA]</scope>
    <source>
        <strain evidence="3">cv. XS01</strain>
    </source>
</reference>
<dbReference type="Proteomes" id="UP000250235">
    <property type="component" value="Unassembled WGS sequence"/>
</dbReference>
<organism evidence="2 3">
    <name type="scientific">Dorcoceras hygrometricum</name>
    <dbReference type="NCBI Taxonomy" id="472368"/>
    <lineage>
        <taxon>Eukaryota</taxon>
        <taxon>Viridiplantae</taxon>
        <taxon>Streptophyta</taxon>
        <taxon>Embryophyta</taxon>
        <taxon>Tracheophyta</taxon>
        <taxon>Spermatophyta</taxon>
        <taxon>Magnoliopsida</taxon>
        <taxon>eudicotyledons</taxon>
        <taxon>Gunneridae</taxon>
        <taxon>Pentapetalae</taxon>
        <taxon>asterids</taxon>
        <taxon>lamiids</taxon>
        <taxon>Lamiales</taxon>
        <taxon>Gesneriaceae</taxon>
        <taxon>Didymocarpoideae</taxon>
        <taxon>Trichosporeae</taxon>
        <taxon>Loxocarpinae</taxon>
        <taxon>Dorcoceras</taxon>
    </lineage>
</organism>
<gene>
    <name evidence="2" type="ORF">F511_41030</name>
</gene>
<dbReference type="EMBL" id="KV001858">
    <property type="protein sequence ID" value="KZV38464.1"/>
    <property type="molecule type" value="Genomic_DNA"/>
</dbReference>
<protein>
    <submittedName>
        <fullName evidence="2">Uncharacterized protein</fullName>
    </submittedName>
</protein>